<evidence type="ECO:0000313" key="6">
    <source>
        <dbReference type="Proteomes" id="UP000694843"/>
    </source>
</evidence>
<organism evidence="6 7">
    <name type="scientific">Hyalella azteca</name>
    <name type="common">Amphipod</name>
    <dbReference type="NCBI Taxonomy" id="294128"/>
    <lineage>
        <taxon>Eukaryota</taxon>
        <taxon>Metazoa</taxon>
        <taxon>Ecdysozoa</taxon>
        <taxon>Arthropoda</taxon>
        <taxon>Crustacea</taxon>
        <taxon>Multicrustacea</taxon>
        <taxon>Malacostraca</taxon>
        <taxon>Eumalacostraca</taxon>
        <taxon>Peracarida</taxon>
        <taxon>Amphipoda</taxon>
        <taxon>Senticaudata</taxon>
        <taxon>Talitrida</taxon>
        <taxon>Talitroidea</taxon>
        <taxon>Hyalellidae</taxon>
        <taxon>Hyalella</taxon>
    </lineage>
</organism>
<protein>
    <submittedName>
        <fullName evidence="7">Carotenoid isomerooxygenase</fullName>
    </submittedName>
</protein>
<dbReference type="GO" id="GO:0003834">
    <property type="term" value="F:beta-carotene 15,15'-dioxygenase activity"/>
    <property type="evidence" value="ECO:0007669"/>
    <property type="project" value="TreeGrafter"/>
</dbReference>
<evidence type="ECO:0000256" key="2">
    <source>
        <dbReference type="ARBA" id="ARBA00022723"/>
    </source>
</evidence>
<sequence>MVHDFGLRCRHCDAETLEPVEATVTGCIPEYAYGDYLFNGGGIGKFGDAEYQHTFDLGAVLQKVSVSSSGSSYMSRYLQTSTLARNQKAGTIVVPEFGTKAVDLNGNSGFLGKVAKMANYSKHMSDNAPVSILAHNDKVYAIGDMSVWFELDVQNLSVKRKNTDLDKAGLVTCCPHFKRASNGNVVSVGQSITAVGPKYNVVEFPADGGLPTVLARASPRWKLSASLLHDFGITQNYLVFLEQPLYVRFVEVIKAVLKCSCFVDTFKWCPEENTSLTLIDQRSWQPITQKFTFEPMFIVHFVNSYETEGGDLVIDLECFESPELIMDSYISNLREPKDRQALHVHFSINLKRIIVPLSQASHSSEIHLEAKMLTELGFGNPKVNPNYEGREYTYAYGVAHTEHDHGRLTKLDVRTGEVVHFTEPGLYPAELMYIPNPHEKAEDDGVVVSFCLSSRDARLGTLLFLSAADMKLLARVEFTAAGSVTWTSHGTFIPES</sequence>
<dbReference type="GO" id="GO:0016121">
    <property type="term" value="P:carotene catabolic process"/>
    <property type="evidence" value="ECO:0007669"/>
    <property type="project" value="TreeGrafter"/>
</dbReference>
<dbReference type="KEGG" id="hazt:108664739"/>
<evidence type="ECO:0000256" key="3">
    <source>
        <dbReference type="ARBA" id="ARBA00023002"/>
    </source>
</evidence>
<reference evidence="7" key="1">
    <citation type="submission" date="2025-08" db="UniProtKB">
        <authorList>
            <consortium name="RefSeq"/>
        </authorList>
    </citation>
    <scope>IDENTIFICATION</scope>
    <source>
        <tissue evidence="7">Whole organism</tissue>
    </source>
</reference>
<dbReference type="RefSeq" id="XP_018006904.1">
    <property type="nucleotide sequence ID" value="XM_018151415.2"/>
</dbReference>
<dbReference type="PANTHER" id="PTHR10543:SF24">
    <property type="entry name" value="CAROTENOID ISOMEROOXYGENASE"/>
    <property type="match status" value="1"/>
</dbReference>
<feature type="binding site" evidence="5">
    <location>
        <position position="300"/>
    </location>
    <ligand>
        <name>Fe cation</name>
        <dbReference type="ChEBI" id="CHEBI:24875"/>
        <note>catalytic</note>
    </ligand>
</feature>
<evidence type="ECO:0000313" key="7">
    <source>
        <dbReference type="RefSeq" id="XP_018006904.1"/>
    </source>
</evidence>
<name>A0A8B7N124_HYAAZ</name>
<dbReference type="GO" id="GO:0042574">
    <property type="term" value="P:retinal metabolic process"/>
    <property type="evidence" value="ECO:0007669"/>
    <property type="project" value="TreeGrafter"/>
</dbReference>
<evidence type="ECO:0000256" key="1">
    <source>
        <dbReference type="ARBA" id="ARBA00006787"/>
    </source>
</evidence>
<feature type="binding site" evidence="5">
    <location>
        <position position="229"/>
    </location>
    <ligand>
        <name>Fe cation</name>
        <dbReference type="ChEBI" id="CHEBI:24875"/>
        <note>catalytic</note>
    </ligand>
</feature>
<keyword evidence="4 5" id="KW-0408">Iron</keyword>
<keyword evidence="2 5" id="KW-0479">Metal-binding</keyword>
<comment type="similarity">
    <text evidence="1">Belongs to the carotenoid oxygenase family.</text>
</comment>
<accession>A0A8B7N124</accession>
<dbReference type="PANTHER" id="PTHR10543">
    <property type="entry name" value="BETA-CAROTENE DIOXYGENASE"/>
    <property type="match status" value="1"/>
</dbReference>
<proteinExistence type="inferred from homology"/>
<gene>
    <name evidence="7" type="primary">LOC108664739</name>
</gene>
<dbReference type="GeneID" id="108664739"/>
<keyword evidence="6" id="KW-1185">Reference proteome</keyword>
<keyword evidence="3" id="KW-0560">Oxidoreductase</keyword>
<dbReference type="GO" id="GO:0046872">
    <property type="term" value="F:metal ion binding"/>
    <property type="evidence" value="ECO:0007669"/>
    <property type="project" value="UniProtKB-KW"/>
</dbReference>
<feature type="binding site" evidence="5">
    <location>
        <position position="176"/>
    </location>
    <ligand>
        <name>Fe cation</name>
        <dbReference type="ChEBI" id="CHEBI:24875"/>
        <note>catalytic</note>
    </ligand>
</feature>
<dbReference type="Proteomes" id="UP000694843">
    <property type="component" value="Unplaced"/>
</dbReference>
<dbReference type="GO" id="GO:0010436">
    <property type="term" value="F:carotenoid dioxygenase activity"/>
    <property type="evidence" value="ECO:0007669"/>
    <property type="project" value="TreeGrafter"/>
</dbReference>
<evidence type="ECO:0000256" key="4">
    <source>
        <dbReference type="ARBA" id="ARBA00023004"/>
    </source>
</evidence>
<comment type="cofactor">
    <cofactor evidence="5">
        <name>Fe(2+)</name>
        <dbReference type="ChEBI" id="CHEBI:29033"/>
    </cofactor>
    <text evidence="5">Binds 1 Fe(2+) ion per subunit.</text>
</comment>
<dbReference type="Pfam" id="PF03055">
    <property type="entry name" value="RPE65"/>
    <property type="match status" value="1"/>
</dbReference>
<evidence type="ECO:0000256" key="5">
    <source>
        <dbReference type="PIRSR" id="PIRSR604294-1"/>
    </source>
</evidence>
<dbReference type="OrthoDB" id="1069523at2759"/>
<feature type="binding site" evidence="5">
    <location>
        <position position="489"/>
    </location>
    <ligand>
        <name>Fe cation</name>
        <dbReference type="ChEBI" id="CHEBI:24875"/>
        <note>catalytic</note>
    </ligand>
</feature>
<dbReference type="OMA" id="YICTSEI"/>
<dbReference type="AlphaFoldDB" id="A0A8B7N124"/>
<dbReference type="InterPro" id="IPR004294">
    <property type="entry name" value="Carotenoid_Oase"/>
</dbReference>